<name>A0A7W3PPW5_9MICO</name>
<keyword evidence="2" id="KW-1185">Reference proteome</keyword>
<evidence type="ECO:0000313" key="2">
    <source>
        <dbReference type="Proteomes" id="UP000524237"/>
    </source>
</evidence>
<gene>
    <name evidence="1" type="ORF">FB555_001769</name>
</gene>
<evidence type="ECO:0000313" key="1">
    <source>
        <dbReference type="EMBL" id="MBA8829653.1"/>
    </source>
</evidence>
<reference evidence="1 2" key="1">
    <citation type="submission" date="2020-07" db="EMBL/GenBank/DDBJ databases">
        <title>Sequencing the genomes of 1000 actinobacteria strains.</title>
        <authorList>
            <person name="Klenk H.-P."/>
        </authorList>
    </citation>
    <scope>NUCLEOTIDE SEQUENCE [LARGE SCALE GENOMIC DNA]</scope>
    <source>
        <strain evidence="1 2">DSM 23737</strain>
    </source>
</reference>
<dbReference type="AlphaFoldDB" id="A0A7W3PPW5"/>
<dbReference type="EMBL" id="JACGWU010000006">
    <property type="protein sequence ID" value="MBA8829653.1"/>
    <property type="molecule type" value="Genomic_DNA"/>
</dbReference>
<sequence>MVPVFAGAMHQFGLPVVTGGASVFLTAFERLLRDSGVEIRLNQEVEELIVSEKRVTGCERHQDKPLLTQCLQEYRQGPFTDRYSALPLWSRQSVRVQKNTALGVRRFSCTSLLTDLLSGAILRFRMFHSCI</sequence>
<dbReference type="Gene3D" id="3.50.50.60">
    <property type="entry name" value="FAD/NAD(P)-binding domain"/>
    <property type="match status" value="1"/>
</dbReference>
<comment type="caution">
    <text evidence="1">The sequence shown here is derived from an EMBL/GenBank/DDBJ whole genome shotgun (WGS) entry which is preliminary data.</text>
</comment>
<dbReference type="SUPFAM" id="SSF51905">
    <property type="entry name" value="FAD/NAD(P)-binding domain"/>
    <property type="match status" value="1"/>
</dbReference>
<protein>
    <submittedName>
        <fullName evidence="1">Uncharacterized protein</fullName>
    </submittedName>
</protein>
<dbReference type="InterPro" id="IPR036188">
    <property type="entry name" value="FAD/NAD-bd_sf"/>
</dbReference>
<dbReference type="RefSeq" id="WP_182485081.1">
    <property type="nucleotide sequence ID" value="NZ_JACGWU010000006.1"/>
</dbReference>
<proteinExistence type="predicted"/>
<accession>A0A7W3PPW5</accession>
<dbReference type="Proteomes" id="UP000524237">
    <property type="component" value="Unassembled WGS sequence"/>
</dbReference>
<organism evidence="1 2">
    <name type="scientific">Alpinimonas psychrophila</name>
    <dbReference type="NCBI Taxonomy" id="748908"/>
    <lineage>
        <taxon>Bacteria</taxon>
        <taxon>Bacillati</taxon>
        <taxon>Actinomycetota</taxon>
        <taxon>Actinomycetes</taxon>
        <taxon>Micrococcales</taxon>
        <taxon>Microbacteriaceae</taxon>
        <taxon>Alpinimonas</taxon>
    </lineage>
</organism>